<feature type="transmembrane region" description="Helical" evidence="10">
    <location>
        <begin position="36"/>
        <end position="60"/>
    </location>
</feature>
<dbReference type="InterPro" id="IPR044492">
    <property type="entry name" value="P_typ_ATPase_HD_dom"/>
</dbReference>
<keyword evidence="6 10" id="KW-1133">Transmembrane helix</keyword>
<feature type="domain" description="P-type ATPase A" evidence="11">
    <location>
        <begin position="148"/>
        <end position="247"/>
    </location>
</feature>
<dbReference type="GO" id="GO:0046872">
    <property type="term" value="F:metal ion binding"/>
    <property type="evidence" value="ECO:0007669"/>
    <property type="project" value="UniProtKB-KW"/>
</dbReference>
<evidence type="ECO:0000313" key="13">
    <source>
        <dbReference type="Proteomes" id="UP000186953"/>
    </source>
</evidence>
<dbReference type="SFLD" id="SFLDS00003">
    <property type="entry name" value="Haloacid_Dehalogenase"/>
    <property type="match status" value="1"/>
</dbReference>
<dbReference type="Gene3D" id="2.70.150.10">
    <property type="entry name" value="Calcium-transporting ATPase, cytoplasmic transduction domain A"/>
    <property type="match status" value="1"/>
</dbReference>
<keyword evidence="3 10" id="KW-0812">Transmembrane</keyword>
<dbReference type="EC" id="7.2.2.12" evidence="8"/>
<evidence type="ECO:0000313" key="12">
    <source>
        <dbReference type="EMBL" id="SIR32421.1"/>
    </source>
</evidence>
<dbReference type="Gene3D" id="3.40.1110.10">
    <property type="entry name" value="Calcium-transporting ATPase, cytoplasmic domain N"/>
    <property type="match status" value="1"/>
</dbReference>
<keyword evidence="7 10" id="KW-0472">Membrane</keyword>
<dbReference type="Proteomes" id="UP000186953">
    <property type="component" value="Unassembled WGS sequence"/>
</dbReference>
<protein>
    <recommendedName>
        <fullName evidence="8">P-type Zn(2+) transporter</fullName>
        <ecNumber evidence="8">7.2.2.12</ecNumber>
    </recommendedName>
</protein>
<evidence type="ECO:0000256" key="3">
    <source>
        <dbReference type="ARBA" id="ARBA00022692"/>
    </source>
</evidence>
<evidence type="ECO:0000256" key="2">
    <source>
        <dbReference type="ARBA" id="ARBA00006024"/>
    </source>
</evidence>
<dbReference type="PANTHER" id="PTHR48085:SF5">
    <property type="entry name" value="CADMIUM_ZINC-TRANSPORTING ATPASE HMA4-RELATED"/>
    <property type="match status" value="1"/>
</dbReference>
<evidence type="ECO:0000256" key="8">
    <source>
        <dbReference type="ARBA" id="ARBA00039097"/>
    </source>
</evidence>
<dbReference type="InterPro" id="IPR008250">
    <property type="entry name" value="ATPase_P-typ_transduc_dom_A_sf"/>
</dbReference>
<dbReference type="AlphaFoldDB" id="A0A1N7A038"/>
<dbReference type="PROSITE" id="PS00154">
    <property type="entry name" value="ATPASE_E1_E2"/>
    <property type="match status" value="1"/>
</dbReference>
<keyword evidence="4 10" id="KW-0479">Metal-binding</keyword>
<organism evidence="12 13">
    <name type="scientific">Maribacter ulvicola</name>
    <dbReference type="NCBI Taxonomy" id="228959"/>
    <lineage>
        <taxon>Bacteria</taxon>
        <taxon>Pseudomonadati</taxon>
        <taxon>Bacteroidota</taxon>
        <taxon>Flavobacteriia</taxon>
        <taxon>Flavobacteriales</taxon>
        <taxon>Flavobacteriaceae</taxon>
        <taxon>Maribacter</taxon>
    </lineage>
</organism>
<comment type="similarity">
    <text evidence="2 10">Belongs to the cation transport ATPase (P-type) (TC 3.A.3) family. Type IB subfamily.</text>
</comment>
<dbReference type="InterPro" id="IPR051014">
    <property type="entry name" value="Cation_Transport_ATPase_IB"/>
</dbReference>
<dbReference type="SUPFAM" id="SSF56784">
    <property type="entry name" value="HAD-like"/>
    <property type="match status" value="1"/>
</dbReference>
<evidence type="ECO:0000256" key="5">
    <source>
        <dbReference type="ARBA" id="ARBA00022967"/>
    </source>
</evidence>
<dbReference type="SUPFAM" id="SSF81653">
    <property type="entry name" value="Calcium ATPase, transduction domain A"/>
    <property type="match status" value="1"/>
</dbReference>
<dbReference type="InterPro" id="IPR023299">
    <property type="entry name" value="ATPase_P-typ_cyto_dom_N"/>
</dbReference>
<evidence type="ECO:0000256" key="9">
    <source>
        <dbReference type="ARBA" id="ARBA00047308"/>
    </source>
</evidence>
<comment type="catalytic activity">
    <reaction evidence="9">
        <text>Zn(2+)(in) + ATP + H2O = Zn(2+)(out) + ADP + phosphate + H(+)</text>
        <dbReference type="Rhea" id="RHEA:20621"/>
        <dbReference type="ChEBI" id="CHEBI:15377"/>
        <dbReference type="ChEBI" id="CHEBI:15378"/>
        <dbReference type="ChEBI" id="CHEBI:29105"/>
        <dbReference type="ChEBI" id="CHEBI:30616"/>
        <dbReference type="ChEBI" id="CHEBI:43474"/>
        <dbReference type="ChEBI" id="CHEBI:456216"/>
        <dbReference type="EC" id="7.2.2.12"/>
    </reaction>
</comment>
<evidence type="ECO:0000256" key="6">
    <source>
        <dbReference type="ARBA" id="ARBA00022989"/>
    </source>
</evidence>
<dbReference type="InterPro" id="IPR036412">
    <property type="entry name" value="HAD-like_sf"/>
</dbReference>
<keyword evidence="13" id="KW-1185">Reference proteome</keyword>
<dbReference type="GO" id="GO:0005886">
    <property type="term" value="C:plasma membrane"/>
    <property type="evidence" value="ECO:0007669"/>
    <property type="project" value="UniProtKB-SubCell"/>
</dbReference>
<feature type="transmembrane region" description="Helical" evidence="10">
    <location>
        <begin position="596"/>
        <end position="616"/>
    </location>
</feature>
<comment type="subcellular location">
    <subcellularLocation>
        <location evidence="10">Cell membrane</location>
    </subcellularLocation>
    <subcellularLocation>
        <location evidence="1">Membrane</location>
    </subcellularLocation>
</comment>
<dbReference type="GO" id="GO:0016463">
    <property type="term" value="F:P-type zinc transporter activity"/>
    <property type="evidence" value="ECO:0007669"/>
    <property type="project" value="UniProtKB-EC"/>
</dbReference>
<dbReference type="GO" id="GO:0005524">
    <property type="term" value="F:ATP binding"/>
    <property type="evidence" value="ECO:0007669"/>
    <property type="project" value="UniProtKB-UniRule"/>
</dbReference>
<gene>
    <name evidence="12" type="ORF">SAMN05421797_11042</name>
</gene>
<keyword evidence="10" id="KW-0067">ATP-binding</keyword>
<reference evidence="13" key="1">
    <citation type="submission" date="2017-01" db="EMBL/GenBank/DDBJ databases">
        <authorList>
            <person name="Varghese N."/>
            <person name="Submissions S."/>
        </authorList>
    </citation>
    <scope>NUCLEOTIDE SEQUENCE [LARGE SCALE GENOMIC DNA]</scope>
    <source>
        <strain evidence="13">DSM 15366</strain>
    </source>
</reference>
<name>A0A1N7A038_9FLAO</name>
<evidence type="ECO:0000256" key="4">
    <source>
        <dbReference type="ARBA" id="ARBA00022723"/>
    </source>
</evidence>
<dbReference type="EMBL" id="FTMA01000010">
    <property type="protein sequence ID" value="SIR32421.1"/>
    <property type="molecule type" value="Genomic_DNA"/>
</dbReference>
<dbReference type="STRING" id="228959.SAMN05421797_11042"/>
<dbReference type="InterPro" id="IPR059000">
    <property type="entry name" value="ATPase_P-type_domA"/>
</dbReference>
<evidence type="ECO:0000256" key="7">
    <source>
        <dbReference type="ARBA" id="ARBA00023136"/>
    </source>
</evidence>
<accession>A0A1N7A038</accession>
<dbReference type="PANTHER" id="PTHR48085">
    <property type="entry name" value="CADMIUM/ZINC-TRANSPORTING ATPASE HMA2-RELATED"/>
    <property type="match status" value="1"/>
</dbReference>
<dbReference type="InterPro" id="IPR001757">
    <property type="entry name" value="P_typ_ATPase"/>
</dbReference>
<feature type="transmembrane region" description="Helical" evidence="10">
    <location>
        <begin position="622"/>
        <end position="641"/>
    </location>
</feature>
<keyword evidence="5" id="KW-1278">Translocase</keyword>
<dbReference type="PRINTS" id="PR00120">
    <property type="entry name" value="HATPASE"/>
</dbReference>
<dbReference type="NCBIfam" id="TIGR01512">
    <property type="entry name" value="ATPase-IB2_Cd"/>
    <property type="match status" value="1"/>
</dbReference>
<dbReference type="Gene3D" id="3.40.50.1000">
    <property type="entry name" value="HAD superfamily/HAD-like"/>
    <property type="match status" value="1"/>
</dbReference>
<evidence type="ECO:0000259" key="11">
    <source>
        <dbReference type="Pfam" id="PF00122"/>
    </source>
</evidence>
<dbReference type="Pfam" id="PF00122">
    <property type="entry name" value="E1-E2_ATPase"/>
    <property type="match status" value="1"/>
</dbReference>
<feature type="transmembrane region" description="Helical" evidence="10">
    <location>
        <begin position="298"/>
        <end position="319"/>
    </location>
</feature>
<dbReference type="OrthoDB" id="1521937at2"/>
<evidence type="ECO:0000256" key="10">
    <source>
        <dbReference type="RuleBase" id="RU362081"/>
    </source>
</evidence>
<dbReference type="SFLD" id="SFLDF00027">
    <property type="entry name" value="p-type_atpase"/>
    <property type="match status" value="1"/>
</dbReference>
<dbReference type="NCBIfam" id="TIGR01494">
    <property type="entry name" value="ATPase_P-type"/>
    <property type="match status" value="1"/>
</dbReference>
<dbReference type="GO" id="GO:0015086">
    <property type="term" value="F:cadmium ion transmembrane transporter activity"/>
    <property type="evidence" value="ECO:0007669"/>
    <property type="project" value="TreeGrafter"/>
</dbReference>
<keyword evidence="10" id="KW-0547">Nucleotide-binding</keyword>
<dbReference type="RefSeq" id="WP_076550888.1">
    <property type="nucleotide sequence ID" value="NZ_FTMA01000010.1"/>
</dbReference>
<dbReference type="NCBIfam" id="TIGR01525">
    <property type="entry name" value="ATPase-IB_hvy"/>
    <property type="match status" value="1"/>
</dbReference>
<feature type="transmembrane region" description="Helical" evidence="10">
    <location>
        <begin position="266"/>
        <end position="286"/>
    </location>
</feature>
<dbReference type="SFLD" id="SFLDG00002">
    <property type="entry name" value="C1.7:_P-type_atpase_like"/>
    <property type="match status" value="1"/>
</dbReference>
<dbReference type="SUPFAM" id="SSF81665">
    <property type="entry name" value="Calcium ATPase, transmembrane domain M"/>
    <property type="match status" value="1"/>
</dbReference>
<keyword evidence="10" id="KW-1003">Cell membrane</keyword>
<sequence length="649" mass="70891">MKKKKVNLRELHTGSKEKHKHNGGHNHGNGTAFKTYLPAVISFVMLIIGIGLDFFDVLFFKDGIRITWYSIAYLPVGIPVVKEGWHSIKTGDVFTEFFLMSIATIGAFVIGEYPEGVAVMLFYAVGELFQDAAVKRAKGNIKALLDVRPKEAHVFREGDYKSVTPEDVNIGEKIQIRVGEKIPLDGILLSEKASLNTAALTGESKPDYILKETKVYAGSINLENVIQVEVTSRFEDSSIARILDLVQNATARKSKTELFIRQFARIYTPIVVFLAIGVTFLPYFFVEDYVFRDWLYRALIFLVISCPCALVISIPLGYFGGLGAASKNGILFKGASFLDAMTKINTLVMDKTGTVTKGVFKIKEVKAIGWKEAEFMQYVISMEEQSTHPIAKAILEYKSEGEDFEAQDVSEIAGKGLRGTVNGKPVLIGNKALMTANTIDVPTETESIVESIVLVAIDNQFAGYVVIADELKEDAKETITNLHKVGVKNIMMLSGDKDSITQQVAKELGIANAKGGLLPEDKLNEVEILKKNPKNKVAFIGDGINDAPVLAASDIGIAMGGLGSDVAIETADIIIQTDQPSKVVRAIKIGRSTRKIVWQNIGLAFGVKAIVLILGAGGLATMWEAVFADVGVAFLAILNAIRLQKMNWS</sequence>
<proteinExistence type="inferred from homology"/>
<dbReference type="InterPro" id="IPR023214">
    <property type="entry name" value="HAD_sf"/>
</dbReference>
<dbReference type="InterPro" id="IPR018303">
    <property type="entry name" value="ATPase_P-typ_P_site"/>
</dbReference>
<dbReference type="PRINTS" id="PR00119">
    <property type="entry name" value="CATATPASE"/>
</dbReference>
<evidence type="ECO:0000256" key="1">
    <source>
        <dbReference type="ARBA" id="ARBA00004370"/>
    </source>
</evidence>
<dbReference type="InterPro" id="IPR027256">
    <property type="entry name" value="P-typ_ATPase_IB"/>
</dbReference>
<dbReference type="Pfam" id="PF00702">
    <property type="entry name" value="Hydrolase"/>
    <property type="match status" value="1"/>
</dbReference>
<dbReference type="GO" id="GO:0016887">
    <property type="term" value="F:ATP hydrolysis activity"/>
    <property type="evidence" value="ECO:0007669"/>
    <property type="project" value="InterPro"/>
</dbReference>
<dbReference type="InterPro" id="IPR023298">
    <property type="entry name" value="ATPase_P-typ_TM_dom_sf"/>
</dbReference>